<organism evidence="2">
    <name type="scientific">viral metagenome</name>
    <dbReference type="NCBI Taxonomy" id="1070528"/>
    <lineage>
        <taxon>unclassified sequences</taxon>
        <taxon>metagenomes</taxon>
        <taxon>organismal metagenomes</taxon>
    </lineage>
</organism>
<dbReference type="AlphaFoldDB" id="A0A6M3M7W2"/>
<dbReference type="EMBL" id="MT143619">
    <property type="protein sequence ID" value="QJA98953.1"/>
    <property type="molecule type" value="Genomic_DNA"/>
</dbReference>
<proteinExistence type="predicted"/>
<accession>A0A6M3M7W2</accession>
<evidence type="ECO:0000313" key="1">
    <source>
        <dbReference type="EMBL" id="QJA98953.1"/>
    </source>
</evidence>
<evidence type="ECO:0000313" key="2">
    <source>
        <dbReference type="EMBL" id="QJB03338.1"/>
    </source>
</evidence>
<protein>
    <submittedName>
        <fullName evidence="2">Uncharacterized protein</fullName>
    </submittedName>
</protein>
<sequence length="254" mass="29295">MAFLIKGKVKGDKEVVKALNYAPRIFLATLSDWLRNERANMLGGKDAKGKTRKGYRDILARKTLRKGRTNKGKSKWSRRVTGLFKGYIPFAKNINDLSLKMGVISRSKHQLIRALEFLETGGTITSGKPMIVPMYKNLARVNQRGPWTFGDVKTGLKSKVFNKFVKGEHLITIKKNGRLYFFNKHTREKQKRGFRNTGFLRKDLLFMGLFGVRVNRQLKGRYDFYGRFDHMQGAMVRRGQTSVDRATKKVERVK</sequence>
<name>A0A6M3M7W2_9ZZZZ</name>
<dbReference type="EMBL" id="MT143840">
    <property type="protein sequence ID" value="QJB03338.1"/>
    <property type="molecule type" value="Genomic_DNA"/>
</dbReference>
<gene>
    <name evidence="1" type="ORF">MM171A01436_0010</name>
    <name evidence="2" type="ORF">MM171B00778_0005</name>
</gene>
<reference evidence="2" key="1">
    <citation type="submission" date="2020-03" db="EMBL/GenBank/DDBJ databases">
        <title>The deep terrestrial virosphere.</title>
        <authorList>
            <person name="Holmfeldt K."/>
            <person name="Nilsson E."/>
            <person name="Simone D."/>
            <person name="Lopez-Fernandez M."/>
            <person name="Wu X."/>
            <person name="de Brujin I."/>
            <person name="Lundin D."/>
            <person name="Andersson A."/>
            <person name="Bertilsson S."/>
            <person name="Dopson M."/>
        </authorList>
    </citation>
    <scope>NUCLEOTIDE SEQUENCE</scope>
    <source>
        <strain evidence="1">MM171A01436</strain>
        <strain evidence="2">MM171B00778</strain>
    </source>
</reference>